<comment type="catalytic activity">
    <reaction evidence="13">
        <text>2 Fe(III)-[cytochrome b5] + NADH = 2 Fe(II)-[cytochrome b5] + NAD(+) + H(+)</text>
        <dbReference type="Rhea" id="RHEA:46680"/>
        <dbReference type="Rhea" id="RHEA-COMP:10438"/>
        <dbReference type="Rhea" id="RHEA-COMP:10439"/>
        <dbReference type="ChEBI" id="CHEBI:15378"/>
        <dbReference type="ChEBI" id="CHEBI:29033"/>
        <dbReference type="ChEBI" id="CHEBI:29034"/>
        <dbReference type="ChEBI" id="CHEBI:57540"/>
        <dbReference type="ChEBI" id="CHEBI:57945"/>
        <dbReference type="EC" id="1.6.2.2"/>
    </reaction>
</comment>
<keyword evidence="6" id="KW-0752">Steroid biosynthesis</keyword>
<keyword evidence="14" id="KW-0472">Membrane</keyword>
<dbReference type="OrthoDB" id="432685at2759"/>
<comment type="cofactor">
    <cofactor evidence="1 12 13">
        <name>FAD</name>
        <dbReference type="ChEBI" id="CHEBI:57692"/>
    </cofactor>
</comment>
<dbReference type="FunFam" id="3.40.50.80:FF:000005">
    <property type="entry name" value="NADH-cytochrome b5 reductase"/>
    <property type="match status" value="1"/>
</dbReference>
<dbReference type="PRINTS" id="PR00371">
    <property type="entry name" value="FPNCR"/>
</dbReference>
<dbReference type="InterPro" id="IPR001834">
    <property type="entry name" value="CBR-like"/>
</dbReference>
<dbReference type="GO" id="GO:0016126">
    <property type="term" value="P:sterol biosynthetic process"/>
    <property type="evidence" value="ECO:0007669"/>
    <property type="project" value="UniProtKB-KW"/>
</dbReference>
<keyword evidence="5 12" id="KW-0274">FAD</keyword>
<keyword evidence="8" id="KW-0756">Sterol biosynthesis</keyword>
<reference evidence="16 17" key="1">
    <citation type="journal article" date="2019" name="PLoS Biol.">
        <title>Sex chromosomes control vertical transmission of feminizing Wolbachia symbionts in an isopod.</title>
        <authorList>
            <person name="Becking T."/>
            <person name="Chebbi M.A."/>
            <person name="Giraud I."/>
            <person name="Moumen B."/>
            <person name="Laverre T."/>
            <person name="Caubet Y."/>
            <person name="Peccoud J."/>
            <person name="Gilbert C."/>
            <person name="Cordaux R."/>
        </authorList>
    </citation>
    <scope>NUCLEOTIDE SEQUENCE [LARGE SCALE GENOMIC DNA]</scope>
    <source>
        <strain evidence="16">ANa2</strain>
        <tissue evidence="16">Whole body excluding digestive tract and cuticle</tissue>
    </source>
</reference>
<feature type="domain" description="FAD-binding FR-type" evidence="15">
    <location>
        <begin position="41"/>
        <end position="153"/>
    </location>
</feature>
<feature type="binding site" evidence="12">
    <location>
        <position position="128"/>
    </location>
    <ligand>
        <name>FAD</name>
        <dbReference type="ChEBI" id="CHEBI:57692"/>
    </ligand>
</feature>
<comment type="similarity">
    <text evidence="2 13">Belongs to the flavoprotein pyridine nucleotide cytochrome reductase family.</text>
</comment>
<feature type="binding site" evidence="12">
    <location>
        <position position="127"/>
    </location>
    <ligand>
        <name>FAD</name>
        <dbReference type="ChEBI" id="CHEBI:57692"/>
    </ligand>
</feature>
<keyword evidence="6" id="KW-0443">Lipid metabolism</keyword>
<keyword evidence="10" id="KW-1207">Sterol metabolism</keyword>
<dbReference type="SUPFAM" id="SSF63380">
    <property type="entry name" value="Riboflavin synthase domain-like"/>
    <property type="match status" value="1"/>
</dbReference>
<organism evidence="16 17">
    <name type="scientific">Armadillidium nasatum</name>
    <dbReference type="NCBI Taxonomy" id="96803"/>
    <lineage>
        <taxon>Eukaryota</taxon>
        <taxon>Metazoa</taxon>
        <taxon>Ecdysozoa</taxon>
        <taxon>Arthropoda</taxon>
        <taxon>Crustacea</taxon>
        <taxon>Multicrustacea</taxon>
        <taxon>Malacostraca</taxon>
        <taxon>Eumalacostraca</taxon>
        <taxon>Peracarida</taxon>
        <taxon>Isopoda</taxon>
        <taxon>Oniscidea</taxon>
        <taxon>Crinocheta</taxon>
        <taxon>Armadillidiidae</taxon>
        <taxon>Armadillidium</taxon>
    </lineage>
</organism>
<dbReference type="AlphaFoldDB" id="A0A5N5THC1"/>
<evidence type="ECO:0000256" key="6">
    <source>
        <dbReference type="ARBA" id="ARBA00022955"/>
    </source>
</evidence>
<evidence type="ECO:0000256" key="13">
    <source>
        <dbReference type="RuleBase" id="RU361226"/>
    </source>
</evidence>
<keyword evidence="17" id="KW-1185">Reference proteome</keyword>
<feature type="binding site" evidence="12">
    <location>
        <position position="129"/>
    </location>
    <ligand>
        <name>FAD</name>
        <dbReference type="ChEBI" id="CHEBI:57692"/>
    </ligand>
</feature>
<dbReference type="GO" id="GO:0090524">
    <property type="term" value="F:cytochrome-b5 reductase activity, acting on NADH"/>
    <property type="evidence" value="ECO:0007669"/>
    <property type="project" value="UniProtKB-EC"/>
</dbReference>
<evidence type="ECO:0000256" key="5">
    <source>
        <dbReference type="ARBA" id="ARBA00022827"/>
    </source>
</evidence>
<evidence type="ECO:0000256" key="1">
    <source>
        <dbReference type="ARBA" id="ARBA00001974"/>
    </source>
</evidence>
<keyword evidence="3" id="KW-0444">Lipid biosynthesis</keyword>
<dbReference type="EC" id="1.6.2.2" evidence="13"/>
<evidence type="ECO:0000256" key="2">
    <source>
        <dbReference type="ARBA" id="ARBA00006105"/>
    </source>
</evidence>
<feature type="binding site" evidence="12">
    <location>
        <position position="95"/>
    </location>
    <ligand>
        <name>FAD</name>
        <dbReference type="ChEBI" id="CHEBI:57692"/>
    </ligand>
</feature>
<dbReference type="PROSITE" id="PS51384">
    <property type="entry name" value="FAD_FR"/>
    <property type="match status" value="1"/>
</dbReference>
<dbReference type="InterPro" id="IPR001433">
    <property type="entry name" value="OxRdtase_FAD/NAD-bd"/>
</dbReference>
<evidence type="ECO:0000313" key="17">
    <source>
        <dbReference type="Proteomes" id="UP000326759"/>
    </source>
</evidence>
<name>A0A5N5THC1_9CRUS</name>
<dbReference type="GO" id="GO:0005739">
    <property type="term" value="C:mitochondrion"/>
    <property type="evidence" value="ECO:0007669"/>
    <property type="project" value="TreeGrafter"/>
</dbReference>
<proteinExistence type="inferred from homology"/>
<dbReference type="Proteomes" id="UP000326759">
    <property type="component" value="Unassembled WGS sequence"/>
</dbReference>
<protein>
    <recommendedName>
        <fullName evidence="13">NADH-cytochrome b5 reductase</fullName>
        <ecNumber evidence="13">1.6.2.2</ecNumber>
    </recommendedName>
</protein>
<keyword evidence="7 13" id="KW-0560">Oxidoreductase</keyword>
<evidence type="ECO:0000256" key="12">
    <source>
        <dbReference type="PIRSR" id="PIRSR601834-1"/>
    </source>
</evidence>
<dbReference type="Pfam" id="PF00970">
    <property type="entry name" value="FAD_binding_6"/>
    <property type="match status" value="1"/>
</dbReference>
<dbReference type="FunFam" id="2.40.30.10:FF:000021">
    <property type="entry name" value="NADH-cytochrome b5 reductase"/>
    <property type="match status" value="1"/>
</dbReference>
<evidence type="ECO:0000256" key="4">
    <source>
        <dbReference type="ARBA" id="ARBA00022630"/>
    </source>
</evidence>
<dbReference type="PANTHER" id="PTHR19370:SF185">
    <property type="entry name" value="NADH-CYTOCHROME B5 REDUCTASE"/>
    <property type="match status" value="1"/>
</dbReference>
<evidence type="ECO:0000256" key="10">
    <source>
        <dbReference type="ARBA" id="ARBA00023166"/>
    </source>
</evidence>
<evidence type="ECO:0000313" key="16">
    <source>
        <dbReference type="EMBL" id="KAB7506033.1"/>
    </source>
</evidence>
<dbReference type="InterPro" id="IPR001709">
    <property type="entry name" value="Flavoprot_Pyr_Nucl_cyt_Rdtase"/>
</dbReference>
<dbReference type="GO" id="GO:0071949">
    <property type="term" value="F:FAD binding"/>
    <property type="evidence" value="ECO:0007669"/>
    <property type="project" value="TreeGrafter"/>
</dbReference>
<accession>A0A5N5THC1</accession>
<gene>
    <name evidence="16" type="ORF">Anas_06310</name>
</gene>
<dbReference type="InterPro" id="IPR039261">
    <property type="entry name" value="FNR_nucleotide-bd"/>
</dbReference>
<feature type="transmembrane region" description="Helical" evidence="14">
    <location>
        <begin position="6"/>
        <end position="27"/>
    </location>
</feature>
<evidence type="ECO:0000256" key="8">
    <source>
        <dbReference type="ARBA" id="ARBA00023011"/>
    </source>
</evidence>
<evidence type="ECO:0000256" key="9">
    <source>
        <dbReference type="ARBA" id="ARBA00023027"/>
    </source>
</evidence>
<feature type="binding site" evidence="12">
    <location>
        <position position="112"/>
    </location>
    <ligand>
        <name>FAD</name>
        <dbReference type="ChEBI" id="CHEBI:57692"/>
    </ligand>
</feature>
<feature type="binding site" evidence="12">
    <location>
        <position position="93"/>
    </location>
    <ligand>
        <name>FAD</name>
        <dbReference type="ChEBI" id="CHEBI:57692"/>
    </ligand>
</feature>
<dbReference type="InterPro" id="IPR017927">
    <property type="entry name" value="FAD-bd_FR_type"/>
</dbReference>
<dbReference type="EMBL" id="SEYY01001028">
    <property type="protein sequence ID" value="KAB7506033.1"/>
    <property type="molecule type" value="Genomic_DNA"/>
</dbReference>
<keyword evidence="14" id="KW-1133">Transmembrane helix</keyword>
<evidence type="ECO:0000256" key="11">
    <source>
        <dbReference type="ARBA" id="ARBA00023221"/>
    </source>
</evidence>
<evidence type="ECO:0000256" key="7">
    <source>
        <dbReference type="ARBA" id="ARBA00023002"/>
    </source>
</evidence>
<comment type="caution">
    <text evidence="16">The sequence shown here is derived from an EMBL/GenBank/DDBJ whole genome shotgun (WGS) entry which is preliminary data.</text>
</comment>
<dbReference type="Gene3D" id="3.40.50.80">
    <property type="entry name" value="Nucleotide-binding domain of ferredoxin-NADP reductase (FNR) module"/>
    <property type="match status" value="1"/>
</dbReference>
<dbReference type="PANTHER" id="PTHR19370">
    <property type="entry name" value="NADH-CYTOCHROME B5 REDUCTASE"/>
    <property type="match status" value="1"/>
</dbReference>
<evidence type="ECO:0000256" key="3">
    <source>
        <dbReference type="ARBA" id="ARBA00022516"/>
    </source>
</evidence>
<evidence type="ECO:0000259" key="15">
    <source>
        <dbReference type="PROSITE" id="PS51384"/>
    </source>
</evidence>
<feature type="binding site" evidence="12">
    <location>
        <position position="186"/>
    </location>
    <ligand>
        <name>FAD</name>
        <dbReference type="ChEBI" id="CHEBI:57692"/>
    </ligand>
</feature>
<dbReference type="InterPro" id="IPR017938">
    <property type="entry name" value="Riboflavin_synthase-like_b-brl"/>
</dbReference>
<dbReference type="SUPFAM" id="SSF52343">
    <property type="entry name" value="Ferredoxin reductase-like, C-terminal NADP-linked domain"/>
    <property type="match status" value="1"/>
</dbReference>
<dbReference type="Gene3D" id="2.40.30.10">
    <property type="entry name" value="Translation factors"/>
    <property type="match status" value="1"/>
</dbReference>
<dbReference type="InterPro" id="IPR008333">
    <property type="entry name" value="Cbr1-like_FAD-bd_dom"/>
</dbReference>
<keyword evidence="4 12" id="KW-0285">Flavoprotein</keyword>
<keyword evidence="9 13" id="KW-0520">NAD</keyword>
<sequence>MGYNKVIPFIIGIGVIVMTGIIAKLFLGRKKRPPITLKDPTVKYSLELIEKEHVSHNTRRFRFKLPSKDHILGLPIGQHVFLSARIGGQLVVRTYTPVSSDEDKGYMDLVIKIYSKNVHPKFPEGGKMSQHLDSLKLGDCIDVRGPTGSMEYQGEGVFSIKRDKKSSADTVLAKKLNMIAGGTGITPILQLIRDIVRNPKDKTEMRLIFANQTEEDILLRQELEEVANSYPDRFKLWYTISRANEGWKYSTGHVDADMISHHMFPPNNDTLVLMCGPPAMIKNACVPNLDKLKYSANMRFAY</sequence>
<feature type="binding site" evidence="12">
    <location>
        <position position="110"/>
    </location>
    <ligand>
        <name>FAD</name>
        <dbReference type="ChEBI" id="CHEBI:57692"/>
    </ligand>
</feature>
<dbReference type="CDD" id="cd06183">
    <property type="entry name" value="cyt_b5_reduct_like"/>
    <property type="match status" value="1"/>
</dbReference>
<dbReference type="PRINTS" id="PR00406">
    <property type="entry name" value="CYTB5RDTASE"/>
</dbReference>
<keyword evidence="11" id="KW-0753">Steroid metabolism</keyword>
<dbReference type="Pfam" id="PF00175">
    <property type="entry name" value="NAD_binding_1"/>
    <property type="match status" value="1"/>
</dbReference>
<evidence type="ECO:0000256" key="14">
    <source>
        <dbReference type="SAM" id="Phobius"/>
    </source>
</evidence>
<keyword evidence="14" id="KW-0812">Transmembrane</keyword>